<gene>
    <name evidence="1" type="ORF">M407DRAFT_216352</name>
</gene>
<name>A0A0C3Q287_9AGAM</name>
<evidence type="ECO:0000313" key="1">
    <source>
        <dbReference type="EMBL" id="KIO22515.1"/>
    </source>
</evidence>
<dbReference type="AlphaFoldDB" id="A0A0C3Q287"/>
<evidence type="ECO:0000313" key="2">
    <source>
        <dbReference type="Proteomes" id="UP000054248"/>
    </source>
</evidence>
<dbReference type="HOGENOM" id="CLU_1267724_0_0_1"/>
<reference evidence="2" key="2">
    <citation type="submission" date="2015-01" db="EMBL/GenBank/DDBJ databases">
        <title>Evolutionary Origins and Diversification of the Mycorrhizal Mutualists.</title>
        <authorList>
            <consortium name="DOE Joint Genome Institute"/>
            <consortium name="Mycorrhizal Genomics Consortium"/>
            <person name="Kohler A."/>
            <person name="Kuo A."/>
            <person name="Nagy L.G."/>
            <person name="Floudas D."/>
            <person name="Copeland A."/>
            <person name="Barry K.W."/>
            <person name="Cichocki N."/>
            <person name="Veneault-Fourrey C."/>
            <person name="LaButti K."/>
            <person name="Lindquist E.A."/>
            <person name="Lipzen A."/>
            <person name="Lundell T."/>
            <person name="Morin E."/>
            <person name="Murat C."/>
            <person name="Riley R."/>
            <person name="Ohm R."/>
            <person name="Sun H."/>
            <person name="Tunlid A."/>
            <person name="Henrissat B."/>
            <person name="Grigoriev I.V."/>
            <person name="Hibbett D.S."/>
            <person name="Martin F."/>
        </authorList>
    </citation>
    <scope>NUCLEOTIDE SEQUENCE [LARGE SCALE GENOMIC DNA]</scope>
    <source>
        <strain evidence="2">MUT 4182</strain>
    </source>
</reference>
<dbReference type="Proteomes" id="UP000054248">
    <property type="component" value="Unassembled WGS sequence"/>
</dbReference>
<reference evidence="1 2" key="1">
    <citation type="submission" date="2014-04" db="EMBL/GenBank/DDBJ databases">
        <authorList>
            <consortium name="DOE Joint Genome Institute"/>
            <person name="Kuo A."/>
            <person name="Girlanda M."/>
            <person name="Perotto S."/>
            <person name="Kohler A."/>
            <person name="Nagy L.G."/>
            <person name="Floudas D."/>
            <person name="Copeland A."/>
            <person name="Barry K.W."/>
            <person name="Cichocki N."/>
            <person name="Veneault-Fourrey C."/>
            <person name="LaButti K."/>
            <person name="Lindquist E.A."/>
            <person name="Lipzen A."/>
            <person name="Lundell T."/>
            <person name="Morin E."/>
            <person name="Murat C."/>
            <person name="Sun H."/>
            <person name="Tunlid A."/>
            <person name="Henrissat B."/>
            <person name="Grigoriev I.V."/>
            <person name="Hibbett D.S."/>
            <person name="Martin F."/>
            <person name="Nordberg H.P."/>
            <person name="Cantor M.N."/>
            <person name="Hua S.X."/>
        </authorList>
    </citation>
    <scope>NUCLEOTIDE SEQUENCE [LARGE SCALE GENOMIC DNA]</scope>
    <source>
        <strain evidence="1 2">MUT 4182</strain>
    </source>
</reference>
<proteinExistence type="predicted"/>
<accession>A0A0C3Q287</accession>
<keyword evidence="2" id="KW-1185">Reference proteome</keyword>
<protein>
    <submittedName>
        <fullName evidence="1">Uncharacterized protein</fullName>
    </submittedName>
</protein>
<organism evidence="1 2">
    <name type="scientific">Tulasnella calospora MUT 4182</name>
    <dbReference type="NCBI Taxonomy" id="1051891"/>
    <lineage>
        <taxon>Eukaryota</taxon>
        <taxon>Fungi</taxon>
        <taxon>Dikarya</taxon>
        <taxon>Basidiomycota</taxon>
        <taxon>Agaricomycotina</taxon>
        <taxon>Agaricomycetes</taxon>
        <taxon>Cantharellales</taxon>
        <taxon>Tulasnellaceae</taxon>
        <taxon>Tulasnella</taxon>
    </lineage>
</organism>
<dbReference type="OrthoDB" id="3247119at2759"/>
<sequence>MTSLDLESLVVLEVEDEARPENHPIETSVATINLPHLTKLNLKWLPPSILDPIVQNIDVSILEKVSITHDMVDEDPAKPQDPFASFIARLVATEYWVVGYVLLSGYRESWRWIWLLSLPDAVQASSVNSETPIKSWLWPELEYLNISGDSINEFTILSVLLARYGPRSTTTSITQKKDLPHRLTRLFVRPRKKAWRAEVLDRIRELVGPGCFLWDKPQ</sequence>
<dbReference type="EMBL" id="KN823108">
    <property type="protein sequence ID" value="KIO22515.1"/>
    <property type="molecule type" value="Genomic_DNA"/>
</dbReference>